<evidence type="ECO:0008006" key="3">
    <source>
        <dbReference type="Google" id="ProtNLM"/>
    </source>
</evidence>
<organism evidence="1 2">
    <name type="scientific">Micromonospora nigra</name>
    <dbReference type="NCBI Taxonomy" id="145857"/>
    <lineage>
        <taxon>Bacteria</taxon>
        <taxon>Bacillati</taxon>
        <taxon>Actinomycetota</taxon>
        <taxon>Actinomycetes</taxon>
        <taxon>Micromonosporales</taxon>
        <taxon>Micromonosporaceae</taxon>
        <taxon>Micromonospora</taxon>
    </lineage>
</organism>
<sequence>MVPFALAGMAAWAVAGLVLLVFFRDWLATNDHRNWLWTCLAGFLWGFPGLAVMMRHDANRRRRRAAR</sequence>
<dbReference type="AlphaFoldDB" id="A0A1C6S6P6"/>
<gene>
    <name evidence="1" type="ORF">GA0070616_3014</name>
</gene>
<evidence type="ECO:0000313" key="1">
    <source>
        <dbReference type="EMBL" id="SCL24946.1"/>
    </source>
</evidence>
<dbReference type="InterPro" id="IPR019681">
    <property type="entry name" value="DUF2530"/>
</dbReference>
<protein>
    <recommendedName>
        <fullName evidence="3">DUF2530 domain-containing protein</fullName>
    </recommendedName>
</protein>
<dbReference type="STRING" id="145857.GA0070616_3014"/>
<dbReference type="EMBL" id="FMHT01000003">
    <property type="protein sequence ID" value="SCL24946.1"/>
    <property type="molecule type" value="Genomic_DNA"/>
</dbReference>
<name>A0A1C6S6P6_9ACTN</name>
<dbReference type="Pfam" id="PF10745">
    <property type="entry name" value="DUF2530"/>
    <property type="match status" value="1"/>
</dbReference>
<proteinExistence type="predicted"/>
<accession>A0A1C6S6P6</accession>
<reference evidence="1 2" key="1">
    <citation type="submission" date="2016-06" db="EMBL/GenBank/DDBJ databases">
        <authorList>
            <person name="Kjaerup R.B."/>
            <person name="Dalgaard T.S."/>
            <person name="Juul-Madsen H.R."/>
        </authorList>
    </citation>
    <scope>NUCLEOTIDE SEQUENCE [LARGE SCALE GENOMIC DNA]</scope>
    <source>
        <strain evidence="1 2">DSM 43818</strain>
    </source>
</reference>
<evidence type="ECO:0000313" key="2">
    <source>
        <dbReference type="Proteomes" id="UP000199699"/>
    </source>
</evidence>
<dbReference type="Proteomes" id="UP000199699">
    <property type="component" value="Unassembled WGS sequence"/>
</dbReference>
<keyword evidence="2" id="KW-1185">Reference proteome</keyword>